<evidence type="ECO:0000313" key="1">
    <source>
        <dbReference type="EMBL" id="SFK31245.1"/>
    </source>
</evidence>
<name>A0A1I3YHH4_9HYPH</name>
<protein>
    <submittedName>
        <fullName evidence="1">Uncharacterized protein</fullName>
    </submittedName>
</protein>
<accession>A0A1I3YHH4</accession>
<sequence length="74" mass="8246">MIARLSDELCLLSTKDFVDYEIIDGGDTVVVKFEGADCRRVGVMMSRRVLQAMVRALTDLAAEAAPQDRLRLET</sequence>
<dbReference type="RefSeq" id="WP_091941074.1">
    <property type="nucleotide sequence ID" value="NZ_FOSV01000001.1"/>
</dbReference>
<dbReference type="EMBL" id="FOSV01000001">
    <property type="protein sequence ID" value="SFK31245.1"/>
    <property type="molecule type" value="Genomic_DNA"/>
</dbReference>
<evidence type="ECO:0000313" key="2">
    <source>
        <dbReference type="Proteomes" id="UP000198804"/>
    </source>
</evidence>
<dbReference type="Proteomes" id="UP000198804">
    <property type="component" value="Unassembled WGS sequence"/>
</dbReference>
<gene>
    <name evidence="1" type="ORF">SAMN04488125_101213</name>
</gene>
<keyword evidence="2" id="KW-1185">Reference proteome</keyword>
<proteinExistence type="predicted"/>
<organism evidence="1 2">
    <name type="scientific">Methylorubrum salsuginis</name>
    <dbReference type="NCBI Taxonomy" id="414703"/>
    <lineage>
        <taxon>Bacteria</taxon>
        <taxon>Pseudomonadati</taxon>
        <taxon>Pseudomonadota</taxon>
        <taxon>Alphaproteobacteria</taxon>
        <taxon>Hyphomicrobiales</taxon>
        <taxon>Methylobacteriaceae</taxon>
        <taxon>Methylorubrum</taxon>
    </lineage>
</organism>
<reference evidence="2" key="1">
    <citation type="submission" date="2016-10" db="EMBL/GenBank/DDBJ databases">
        <authorList>
            <person name="Varghese N."/>
            <person name="Submissions S."/>
        </authorList>
    </citation>
    <scope>NUCLEOTIDE SEQUENCE [LARGE SCALE GENOMIC DNA]</scope>
    <source>
        <strain evidence="2">CGMCC 1.6474</strain>
    </source>
</reference>
<dbReference type="OrthoDB" id="8006043at2"/>
<dbReference type="AlphaFoldDB" id="A0A1I3YHH4"/>